<organism evidence="1 2">
    <name type="scientific">Nonomuraea africana</name>
    <dbReference type="NCBI Taxonomy" id="46171"/>
    <lineage>
        <taxon>Bacteria</taxon>
        <taxon>Bacillati</taxon>
        <taxon>Actinomycetota</taxon>
        <taxon>Actinomycetes</taxon>
        <taxon>Streptosporangiales</taxon>
        <taxon>Streptosporangiaceae</taxon>
        <taxon>Nonomuraea</taxon>
    </lineage>
</organism>
<comment type="caution">
    <text evidence="1">The sequence shown here is derived from an EMBL/GenBank/DDBJ whole genome shotgun (WGS) entry which is preliminary data.</text>
</comment>
<sequence>MTICQASDHGETGVGCLTRNRDAIADYLDAVRAGDRADAVAEAPASS</sequence>
<evidence type="ECO:0000313" key="1">
    <source>
        <dbReference type="EMBL" id="MBE1557953.1"/>
    </source>
</evidence>
<protein>
    <submittedName>
        <fullName evidence="1">Uncharacterized protein</fullName>
    </submittedName>
</protein>
<evidence type="ECO:0000313" key="2">
    <source>
        <dbReference type="Proteomes" id="UP000661607"/>
    </source>
</evidence>
<gene>
    <name evidence="1" type="ORF">H4W81_000732</name>
</gene>
<dbReference type="EMBL" id="JADBEF010000001">
    <property type="protein sequence ID" value="MBE1557953.1"/>
    <property type="molecule type" value="Genomic_DNA"/>
</dbReference>
<keyword evidence="2" id="KW-1185">Reference proteome</keyword>
<name>A0ABR9K870_9ACTN</name>
<reference evidence="1 2" key="1">
    <citation type="submission" date="2020-10" db="EMBL/GenBank/DDBJ databases">
        <title>Sequencing the genomes of 1000 actinobacteria strains.</title>
        <authorList>
            <person name="Klenk H.-P."/>
        </authorList>
    </citation>
    <scope>NUCLEOTIDE SEQUENCE [LARGE SCALE GENOMIC DNA]</scope>
    <source>
        <strain evidence="1 2">DSM 43748</strain>
    </source>
</reference>
<dbReference type="RefSeq" id="WP_192773465.1">
    <property type="nucleotide sequence ID" value="NZ_BAAASY010000026.1"/>
</dbReference>
<proteinExistence type="predicted"/>
<accession>A0ABR9K870</accession>
<dbReference type="Proteomes" id="UP000661607">
    <property type="component" value="Unassembled WGS sequence"/>
</dbReference>